<accession>A0ABV2CLZ5</accession>
<dbReference type="Proteomes" id="UP001548590">
    <property type="component" value="Unassembled WGS sequence"/>
</dbReference>
<evidence type="ECO:0000313" key="3">
    <source>
        <dbReference type="Proteomes" id="UP001548590"/>
    </source>
</evidence>
<evidence type="ECO:0000256" key="1">
    <source>
        <dbReference type="SAM" id="Phobius"/>
    </source>
</evidence>
<name>A0ABV2CLZ5_9RHOO</name>
<evidence type="ECO:0000313" key="2">
    <source>
        <dbReference type="EMBL" id="MET1488919.1"/>
    </source>
</evidence>
<dbReference type="EMBL" id="JBEWLZ010000002">
    <property type="protein sequence ID" value="MET1488919.1"/>
    <property type="molecule type" value="Genomic_DNA"/>
</dbReference>
<reference evidence="2 3" key="1">
    <citation type="submission" date="2024-07" db="EMBL/GenBank/DDBJ databases">
        <title>Uliginosibacterium paludis KCTC:42655.</title>
        <authorList>
            <person name="Kim M.K."/>
        </authorList>
    </citation>
    <scope>NUCLEOTIDE SEQUENCE [LARGE SCALE GENOMIC DNA]</scope>
    <source>
        <strain evidence="2 3">KCTC 42655</strain>
    </source>
</reference>
<keyword evidence="3" id="KW-1185">Reference proteome</keyword>
<protein>
    <submittedName>
        <fullName evidence="2">Dialkylresorcinol condensing enzyme</fullName>
    </submittedName>
</protein>
<proteinExistence type="predicted"/>
<dbReference type="Gene3D" id="3.40.50.360">
    <property type="match status" value="1"/>
</dbReference>
<feature type="transmembrane region" description="Helical" evidence="1">
    <location>
        <begin position="271"/>
        <end position="296"/>
    </location>
</feature>
<keyword evidence="1" id="KW-0472">Membrane</keyword>
<dbReference type="RefSeq" id="WP_345923936.1">
    <property type="nucleotide sequence ID" value="NZ_JBDIVF010000001.1"/>
</dbReference>
<organism evidence="2 3">
    <name type="scientific">Uliginosibacterium paludis</name>
    <dbReference type="NCBI Taxonomy" id="1615952"/>
    <lineage>
        <taxon>Bacteria</taxon>
        <taxon>Pseudomonadati</taxon>
        <taxon>Pseudomonadota</taxon>
        <taxon>Betaproteobacteria</taxon>
        <taxon>Rhodocyclales</taxon>
        <taxon>Zoogloeaceae</taxon>
        <taxon>Uliginosibacterium</taxon>
    </lineage>
</organism>
<keyword evidence="1" id="KW-1133">Transmembrane helix</keyword>
<dbReference type="InterPro" id="IPR029039">
    <property type="entry name" value="Flavoprotein-like_sf"/>
</dbReference>
<comment type="caution">
    <text evidence="2">The sequence shown here is derived from an EMBL/GenBank/DDBJ whole genome shotgun (WGS) entry which is preliminary data.</text>
</comment>
<keyword evidence="1" id="KW-0812">Transmembrane</keyword>
<sequence>MQTAPEAHEAPAHKRVLVLAYSQTGQLAAITDSLLAPLIAEARISVRVEILRPCSPFPFPWPLLRFLDAFPESAHLAPGAIEAPQFAPEERFDLIILPWQVWFLAPSQPVTAFLKHPAARRLLAGKPVVSVIACRNMWMMAFEKMKGLLDDCGARLIDNVVLTDRAPTFATLLTTPAWMLTGRRDVIPGLPPAGIGEEEIRRCSRFGRALRDALLDDREGGSAPLLKGLRAVEANPRLLTGERAGTRSFLAWGYLLRAAGKPGSTLRAPLLILYLLFLVLMILTVLPISLTVQALFRPLMAGRLAGHKAYFEQPSGSGSERLAQYD</sequence>
<gene>
    <name evidence="2" type="ORF">ABVT11_03710</name>
</gene>
<dbReference type="SUPFAM" id="SSF52218">
    <property type="entry name" value="Flavoproteins"/>
    <property type="match status" value="1"/>
</dbReference>